<dbReference type="EC" id="5.2.1.8" evidence="3"/>
<feature type="region of interest" description="Disordered" evidence="4">
    <location>
        <begin position="372"/>
        <end position="392"/>
    </location>
</feature>
<dbReference type="InterPro" id="IPR013087">
    <property type="entry name" value="Znf_C2H2_type"/>
</dbReference>
<dbReference type="Gene3D" id="3.30.160.60">
    <property type="entry name" value="Classic Zinc Finger"/>
    <property type="match status" value="1"/>
</dbReference>
<dbReference type="OrthoDB" id="6077919at2759"/>
<evidence type="ECO:0000259" key="6">
    <source>
        <dbReference type="PROSITE" id="PS50059"/>
    </source>
</evidence>
<proteinExistence type="predicted"/>
<keyword evidence="3" id="KW-0697">Rotamase</keyword>
<dbReference type="SMART" id="SM00355">
    <property type="entry name" value="ZnF_C2H2"/>
    <property type="match status" value="5"/>
</dbReference>
<keyword evidence="2" id="KW-0539">Nucleus</keyword>
<feature type="compositionally biased region" description="Low complexity" evidence="4">
    <location>
        <begin position="426"/>
        <end position="438"/>
    </location>
</feature>
<dbReference type="InterPro" id="IPR001179">
    <property type="entry name" value="PPIase_FKBP_dom"/>
</dbReference>
<dbReference type="InterPro" id="IPR050613">
    <property type="entry name" value="Sec_Metabolite_Reg"/>
</dbReference>
<feature type="region of interest" description="Disordered" evidence="4">
    <location>
        <begin position="215"/>
        <end position="261"/>
    </location>
</feature>
<evidence type="ECO:0000256" key="4">
    <source>
        <dbReference type="SAM" id="MobiDB-lite"/>
    </source>
</evidence>
<evidence type="ECO:0000256" key="3">
    <source>
        <dbReference type="PROSITE-ProRule" id="PRU00277"/>
    </source>
</evidence>
<dbReference type="InterPro" id="IPR036864">
    <property type="entry name" value="Zn2-C6_fun-type_DNA-bd_sf"/>
</dbReference>
<dbReference type="InterPro" id="IPR046357">
    <property type="entry name" value="PPIase_dom_sf"/>
</dbReference>
<dbReference type="Gene3D" id="4.10.240.10">
    <property type="entry name" value="Zn(2)-C6 fungal-type DNA-binding domain"/>
    <property type="match status" value="1"/>
</dbReference>
<keyword evidence="8" id="KW-1185">Reference proteome</keyword>
<feature type="compositionally biased region" description="Polar residues" evidence="4">
    <location>
        <begin position="239"/>
        <end position="252"/>
    </location>
</feature>
<dbReference type="STRING" id="983965.A0A2T4CGA7"/>
<dbReference type="PROSITE" id="PS50059">
    <property type="entry name" value="FKBP_PPIASE"/>
    <property type="match status" value="1"/>
</dbReference>
<dbReference type="EMBL" id="KZ679127">
    <property type="protein sequence ID" value="PTB80574.1"/>
    <property type="molecule type" value="Genomic_DNA"/>
</dbReference>
<gene>
    <name evidence="7" type="ORF">M440DRAFT_1129806</name>
</gene>
<feature type="region of interest" description="Disordered" evidence="4">
    <location>
        <begin position="414"/>
        <end position="452"/>
    </location>
</feature>
<feature type="compositionally biased region" description="Basic and acidic residues" evidence="4">
    <location>
        <begin position="123"/>
        <end position="136"/>
    </location>
</feature>
<dbReference type="Gene3D" id="3.10.50.40">
    <property type="match status" value="1"/>
</dbReference>
<comment type="subcellular location">
    <subcellularLocation>
        <location evidence="1">Nucleus</location>
    </subcellularLocation>
</comment>
<keyword evidence="3" id="KW-0413">Isomerase</keyword>
<dbReference type="Proteomes" id="UP000240760">
    <property type="component" value="Unassembled WGS sequence"/>
</dbReference>
<evidence type="ECO:0000259" key="5">
    <source>
        <dbReference type="PROSITE" id="PS50048"/>
    </source>
</evidence>
<dbReference type="SUPFAM" id="SSF54534">
    <property type="entry name" value="FKBP-like"/>
    <property type="match status" value="1"/>
</dbReference>
<dbReference type="PROSITE" id="PS50048">
    <property type="entry name" value="ZN2_CY6_FUNGAL_2"/>
    <property type="match status" value="1"/>
</dbReference>
<dbReference type="Pfam" id="PF00254">
    <property type="entry name" value="FKBP_C"/>
    <property type="match status" value="1"/>
</dbReference>
<name>A0A2T4CGA7_TRILO</name>
<protein>
    <recommendedName>
        <fullName evidence="3">peptidylprolyl isomerase</fullName>
        <ecNumber evidence="3">5.2.1.8</ecNumber>
    </recommendedName>
</protein>
<dbReference type="AlphaFoldDB" id="A0A2T4CGA7"/>
<feature type="region of interest" description="Disordered" evidence="4">
    <location>
        <begin position="477"/>
        <end position="498"/>
    </location>
</feature>
<feature type="compositionally biased region" description="Basic and acidic residues" evidence="4">
    <location>
        <begin position="225"/>
        <end position="234"/>
    </location>
</feature>
<evidence type="ECO:0000256" key="1">
    <source>
        <dbReference type="ARBA" id="ARBA00004123"/>
    </source>
</evidence>
<dbReference type="CDD" id="cd00067">
    <property type="entry name" value="GAL4"/>
    <property type="match status" value="1"/>
</dbReference>
<sequence length="780" mass="85337">MQDSRMTRVSMVSLVRFSSVYGCSYEMTAAWTTESSLHLTVGEHYQFMSIFPGWDHGIIGMAVGGERRLTVPAHLADSKNVTSVPSNCQLILDIRLLEISGESFEEADFSGYRADFELGAGKDGPRKEAFESETDRGGLPPSFRDNAEPQTTTERYDVEFVEAHHPAGMEKWLQETPPDQSGLLPRELSPTEADLARKKWGLVNDFVNRIRDAPTTSASAGLRPADQKAIDKPEPQGPLGSTATASSEGSKTLDSRPIGLPSQEVTAAPATLNVKKPKLVKSCTECRRRKLRCDRLFPCSRCIPANIDCRYVPDQKSANLPNGSDAEGAAPSRPSLMEALQQALERELEHSGMESTGSGFVTGGGEALQDKELPQTGEEQEPENAWGTSARSWGKRVEEPYSLLALPEETHQMAEYSREAERDPASSTTPSRSSETTSYKSANAEEDSPPRLRRVGHVQFDGIAGMGLSLPSHLDDAASEGAEEAGYPLSSSSAKATGNFEVGTPSRGLAKSGNPFRNPFVEGEDPAISETEKHTCTFPGCGKTVGDFKTHMISHSDERPEKCPFTTCEYHAKGFARRYDKNRHLFTHHNGSMLCGFCPGPGSGPEMAFNHLDAFKKHLFAVHGVEQTSLDGRRAGGSGHMAPKVLAYGLNATGICSICNQFFTNVQDFYEHLDDCVARLVQQINPTSIDGDGNERPQPLDTVSGPWSSGSEPRESTSAAQAPLRPHDEDDEEMLDLAYVKETQIPLDELEGNFMRDFTCCGKTLPHIHDLILHYHEEHK</sequence>
<dbReference type="SUPFAM" id="SSF57701">
    <property type="entry name" value="Zn2/Cys6 DNA-binding domain"/>
    <property type="match status" value="1"/>
</dbReference>
<dbReference type="GO" id="GO:0005634">
    <property type="term" value="C:nucleus"/>
    <property type="evidence" value="ECO:0007669"/>
    <property type="project" value="UniProtKB-SubCell"/>
</dbReference>
<dbReference type="GO" id="GO:0003755">
    <property type="term" value="F:peptidyl-prolyl cis-trans isomerase activity"/>
    <property type="evidence" value="ECO:0007669"/>
    <property type="project" value="UniProtKB-KW"/>
</dbReference>
<feature type="region of interest" description="Disordered" evidence="4">
    <location>
        <begin position="120"/>
        <end position="152"/>
    </location>
</feature>
<feature type="compositionally biased region" description="Basic and acidic residues" evidence="4">
    <location>
        <begin position="414"/>
        <end position="424"/>
    </location>
</feature>
<accession>A0A2T4CGA7</accession>
<dbReference type="GO" id="GO:0000981">
    <property type="term" value="F:DNA-binding transcription factor activity, RNA polymerase II-specific"/>
    <property type="evidence" value="ECO:0007669"/>
    <property type="project" value="InterPro"/>
</dbReference>
<dbReference type="PANTHER" id="PTHR31001:SF87">
    <property type="entry name" value="COL-21"/>
    <property type="match status" value="1"/>
</dbReference>
<feature type="compositionally biased region" description="Polar residues" evidence="4">
    <location>
        <begin position="705"/>
        <end position="720"/>
    </location>
</feature>
<dbReference type="GO" id="GO:0008270">
    <property type="term" value="F:zinc ion binding"/>
    <property type="evidence" value="ECO:0007669"/>
    <property type="project" value="InterPro"/>
</dbReference>
<dbReference type="Pfam" id="PF00172">
    <property type="entry name" value="Zn_clus"/>
    <property type="match status" value="1"/>
</dbReference>
<feature type="region of interest" description="Disordered" evidence="4">
    <location>
        <begin position="687"/>
        <end position="729"/>
    </location>
</feature>
<evidence type="ECO:0000313" key="7">
    <source>
        <dbReference type="EMBL" id="PTB80574.1"/>
    </source>
</evidence>
<evidence type="ECO:0000313" key="8">
    <source>
        <dbReference type="Proteomes" id="UP000240760"/>
    </source>
</evidence>
<dbReference type="InterPro" id="IPR001138">
    <property type="entry name" value="Zn2Cys6_DnaBD"/>
</dbReference>
<organism evidence="7 8">
    <name type="scientific">Trichoderma longibrachiatum ATCC 18648</name>
    <dbReference type="NCBI Taxonomy" id="983965"/>
    <lineage>
        <taxon>Eukaryota</taxon>
        <taxon>Fungi</taxon>
        <taxon>Dikarya</taxon>
        <taxon>Ascomycota</taxon>
        <taxon>Pezizomycotina</taxon>
        <taxon>Sordariomycetes</taxon>
        <taxon>Hypocreomycetidae</taxon>
        <taxon>Hypocreales</taxon>
        <taxon>Hypocreaceae</taxon>
        <taxon>Trichoderma</taxon>
    </lineage>
</organism>
<evidence type="ECO:0000256" key="2">
    <source>
        <dbReference type="ARBA" id="ARBA00023242"/>
    </source>
</evidence>
<dbReference type="SMART" id="SM00066">
    <property type="entry name" value="GAL4"/>
    <property type="match status" value="1"/>
</dbReference>
<dbReference type="PROSITE" id="PS00463">
    <property type="entry name" value="ZN2_CY6_FUNGAL_1"/>
    <property type="match status" value="1"/>
</dbReference>
<feature type="domain" description="Zn(2)-C6 fungal-type" evidence="5">
    <location>
        <begin position="282"/>
        <end position="311"/>
    </location>
</feature>
<feature type="domain" description="PPIase FKBP-type" evidence="6">
    <location>
        <begin position="10"/>
        <end position="100"/>
    </location>
</feature>
<dbReference type="PANTHER" id="PTHR31001">
    <property type="entry name" value="UNCHARACTERIZED TRANSCRIPTIONAL REGULATORY PROTEIN"/>
    <property type="match status" value="1"/>
</dbReference>
<comment type="catalytic activity">
    <reaction evidence="3">
        <text>[protein]-peptidylproline (omega=180) = [protein]-peptidylproline (omega=0)</text>
        <dbReference type="Rhea" id="RHEA:16237"/>
        <dbReference type="Rhea" id="RHEA-COMP:10747"/>
        <dbReference type="Rhea" id="RHEA-COMP:10748"/>
        <dbReference type="ChEBI" id="CHEBI:83833"/>
        <dbReference type="ChEBI" id="CHEBI:83834"/>
        <dbReference type="EC" id="5.2.1.8"/>
    </reaction>
</comment>
<reference evidence="7 8" key="1">
    <citation type="submission" date="2016-07" db="EMBL/GenBank/DDBJ databases">
        <title>Multiple horizontal gene transfer events from other fungi enriched the ability of initially mycotrophic Trichoderma (Ascomycota) to feed on dead plant biomass.</title>
        <authorList>
            <consortium name="DOE Joint Genome Institute"/>
            <person name="Aerts A."/>
            <person name="Atanasova L."/>
            <person name="Chenthamara K."/>
            <person name="Zhang J."/>
            <person name="Grujic M."/>
            <person name="Henrissat B."/>
            <person name="Kuo A."/>
            <person name="Salamov A."/>
            <person name="Lipzen A."/>
            <person name="Labutti K."/>
            <person name="Barry K."/>
            <person name="Miao Y."/>
            <person name="Rahimi M.J."/>
            <person name="Shen Q."/>
            <person name="Grigoriev I.V."/>
            <person name="Kubicek C.P."/>
            <person name="Druzhinina I.S."/>
        </authorList>
    </citation>
    <scope>NUCLEOTIDE SEQUENCE [LARGE SCALE GENOMIC DNA]</scope>
    <source>
        <strain evidence="7 8">ATCC 18648</strain>
    </source>
</reference>